<keyword evidence="3" id="KW-0812">Transmembrane</keyword>
<name>A0A6N9HMA7_9BURK</name>
<evidence type="ECO:0000256" key="2">
    <source>
        <dbReference type="SAM" id="MobiDB-lite"/>
    </source>
</evidence>
<dbReference type="RefSeq" id="WP_161026775.1">
    <property type="nucleotide sequence ID" value="NZ_WWCJ01000011.1"/>
</dbReference>
<keyword evidence="3" id="KW-1133">Transmembrane helix</keyword>
<evidence type="ECO:0000256" key="1">
    <source>
        <dbReference type="PROSITE-ProRule" id="PRU00339"/>
    </source>
</evidence>
<feature type="transmembrane region" description="Helical" evidence="3">
    <location>
        <begin position="40"/>
        <end position="62"/>
    </location>
</feature>
<keyword evidence="5" id="KW-1185">Reference proteome</keyword>
<keyword evidence="3" id="KW-0472">Membrane</keyword>
<accession>A0A6N9HMA7</accession>
<feature type="repeat" description="TPR" evidence="1">
    <location>
        <begin position="271"/>
        <end position="304"/>
    </location>
</feature>
<dbReference type="EMBL" id="WWCJ01000011">
    <property type="protein sequence ID" value="MYN03815.1"/>
    <property type="molecule type" value="Genomic_DNA"/>
</dbReference>
<keyword evidence="1" id="KW-0802">TPR repeat</keyword>
<dbReference type="InterPro" id="IPR011990">
    <property type="entry name" value="TPR-like_helical_dom_sf"/>
</dbReference>
<proteinExistence type="predicted"/>
<protein>
    <submittedName>
        <fullName evidence="4">Tetratricopeptide repeat protein</fullName>
    </submittedName>
</protein>
<evidence type="ECO:0000313" key="5">
    <source>
        <dbReference type="Proteomes" id="UP000448575"/>
    </source>
</evidence>
<dbReference type="Proteomes" id="UP000448575">
    <property type="component" value="Unassembled WGS sequence"/>
</dbReference>
<gene>
    <name evidence="4" type="ORF">GTP41_17110</name>
</gene>
<evidence type="ECO:0000256" key="3">
    <source>
        <dbReference type="SAM" id="Phobius"/>
    </source>
</evidence>
<dbReference type="Pfam" id="PF14559">
    <property type="entry name" value="TPR_19"/>
    <property type="match status" value="1"/>
</dbReference>
<organism evidence="4 5">
    <name type="scientific">Pseudoduganella guangdongensis</name>
    <dbReference type="NCBI Taxonomy" id="2692179"/>
    <lineage>
        <taxon>Bacteria</taxon>
        <taxon>Pseudomonadati</taxon>
        <taxon>Pseudomonadota</taxon>
        <taxon>Betaproteobacteria</taxon>
        <taxon>Burkholderiales</taxon>
        <taxon>Oxalobacteraceae</taxon>
        <taxon>Telluria group</taxon>
        <taxon>Pseudoduganella</taxon>
    </lineage>
</organism>
<dbReference type="AlphaFoldDB" id="A0A6N9HMA7"/>
<evidence type="ECO:0000313" key="4">
    <source>
        <dbReference type="EMBL" id="MYN03815.1"/>
    </source>
</evidence>
<comment type="caution">
    <text evidence="4">The sequence shown here is derived from an EMBL/GenBank/DDBJ whole genome shotgun (WGS) entry which is preliminary data.</text>
</comment>
<dbReference type="SUPFAM" id="SSF48452">
    <property type="entry name" value="TPR-like"/>
    <property type="match status" value="1"/>
</dbReference>
<feature type="region of interest" description="Disordered" evidence="2">
    <location>
        <begin position="120"/>
        <end position="163"/>
    </location>
</feature>
<dbReference type="Gene3D" id="1.25.40.10">
    <property type="entry name" value="Tetratricopeptide repeat domain"/>
    <property type="match status" value="2"/>
</dbReference>
<sequence>MSLINKMLQDLDARGGAPQAAGMPDAVRAVPDTPPYRRSVLLIGLAVVILLAGAASAGWRYWNKVPAADVVPVAPAKGVIKAAPAADAPQLTPPEQMVDGLPLPAPLAPQPGTAKVQPLEKAAPERRGHVAKARQAAPERSPKMTATKEASGGGTSQLTSVARDGGVQVSATTLYERAQSKLLSARIQEAISDLEAALEIDQRHLAARETLVAVLVENQRHSDAMRHLRRALVLTPQQTGMAMLLARLQLEHGGGSIDTLQRSLPYAETNADYRAMFANVLERDGRHREAADHYQAAVRLQPGNAVWWMGMGISLQADQRNAEAKVAFQRARDIGRLTPELQSFVERRLQQLN</sequence>
<dbReference type="PROSITE" id="PS50005">
    <property type="entry name" value="TPR"/>
    <property type="match status" value="1"/>
</dbReference>
<dbReference type="SMART" id="SM00028">
    <property type="entry name" value="TPR"/>
    <property type="match status" value="3"/>
</dbReference>
<reference evidence="4 5" key="1">
    <citation type="submission" date="2019-12" db="EMBL/GenBank/DDBJ databases">
        <title>Novel species isolated from a subtropical stream in China.</title>
        <authorList>
            <person name="Lu H."/>
        </authorList>
    </citation>
    <scope>NUCLEOTIDE SEQUENCE [LARGE SCALE GENOMIC DNA]</scope>
    <source>
        <strain evidence="4 5">DS3</strain>
    </source>
</reference>
<dbReference type="InterPro" id="IPR019734">
    <property type="entry name" value="TPR_rpt"/>
</dbReference>